<dbReference type="EMBL" id="KL197711">
    <property type="protein sequence ID" value="KDQ62387.1"/>
    <property type="molecule type" value="Genomic_DNA"/>
</dbReference>
<evidence type="ECO:0000313" key="3">
    <source>
        <dbReference type="EMBL" id="KDQ62387.1"/>
    </source>
</evidence>
<organism evidence="3 4">
    <name type="scientific">Jaapia argillacea MUCL 33604</name>
    <dbReference type="NCBI Taxonomy" id="933084"/>
    <lineage>
        <taxon>Eukaryota</taxon>
        <taxon>Fungi</taxon>
        <taxon>Dikarya</taxon>
        <taxon>Basidiomycota</taxon>
        <taxon>Agaricomycotina</taxon>
        <taxon>Agaricomycetes</taxon>
        <taxon>Agaricomycetidae</taxon>
        <taxon>Jaapiales</taxon>
        <taxon>Jaapiaceae</taxon>
        <taxon>Jaapia</taxon>
    </lineage>
</organism>
<dbReference type="CDD" id="cd04486">
    <property type="entry name" value="YhcR_OBF_like"/>
    <property type="match status" value="1"/>
</dbReference>
<name>A0A067QFU6_9AGAM</name>
<dbReference type="AlphaFoldDB" id="A0A067QFU6"/>
<dbReference type="PANTHER" id="PTHR42834:SF1">
    <property type="entry name" value="ENDONUCLEASE_EXONUCLEASE_PHOSPHATASE FAMILY PROTEIN (AFU_ORTHOLOGUE AFUA_3G09210)"/>
    <property type="match status" value="1"/>
</dbReference>
<gene>
    <name evidence="3" type="ORF">JAAARDRAFT_149231</name>
</gene>
<dbReference type="Proteomes" id="UP000027265">
    <property type="component" value="Unassembled WGS sequence"/>
</dbReference>
<sequence length="650" mass="70154">MKLVHTLLLLLPFACAQKVTDIQGPAFISPLVGRTVSGVTGVVTAKTINGFWIAGQPVDDVRVSNGLNVFTTSASILNKVHIGDMVSLGGRVSEYHSYNSPNDLSLTELTNPTDFTILSSQHPVHPIVLGVDRIPPTRQLSALDISSGLDGFLSVPNNQTTQEHLNATLRPDKFGLDFWESLEGQLVAIPKPVALNFPTRFREIWIRGDWPVTGLNGRGGLTMTFGPDGVPDANPETIIVGSPLDGTKNPPVAVGALLSDIVGIVTYQFGFYAIRPLTAPVVLSSPSHEVSPTSLESSDEPCILTIGDYNVENLAPNSRHLSTIADHIVSLLGAPDLVFLQEVQDNSGPRNDGTVDANVTLGTLVATIKRVSGGVQYNFLDVAPIDKADGGQPGGNIRQAYLYRPGKLSLVSGSRHGGALDASIPIIDVDDSGEVGLSFNPGRIDPKNSAWEEARKPLVSAWQTNSGDRFFTVNVHFSSKSGSLSTQGNARPPVNGKVEQRTSQANVTASFVKSLLELDPTANIIVGGDFNEFVHTRSVFSSFSGVLFDINEASGIDPVERYTYAYDQNTEEIDHIFITDAIKNRGTEVEHIHVNNWASSIKSRASDHDPTVARVTVCDTGFRSSQQSWWMSLRTSAVDFLVRIFDHPLF</sequence>
<dbReference type="InterPro" id="IPR005135">
    <property type="entry name" value="Endo/exonuclease/phosphatase"/>
</dbReference>
<accession>A0A067QFU6</accession>
<dbReference type="HOGENOM" id="CLU_003608_0_0_1"/>
<dbReference type="InterPro" id="IPR036691">
    <property type="entry name" value="Endo/exonu/phosph_ase_sf"/>
</dbReference>
<evidence type="ECO:0000259" key="2">
    <source>
        <dbReference type="Pfam" id="PF03372"/>
    </source>
</evidence>
<dbReference type="OrthoDB" id="47488at2759"/>
<dbReference type="Gene3D" id="3.60.10.10">
    <property type="entry name" value="Endonuclease/exonuclease/phosphatase"/>
    <property type="match status" value="1"/>
</dbReference>
<keyword evidence="4" id="KW-1185">Reference proteome</keyword>
<dbReference type="SUPFAM" id="SSF56219">
    <property type="entry name" value="DNase I-like"/>
    <property type="match status" value="1"/>
</dbReference>
<evidence type="ECO:0000256" key="1">
    <source>
        <dbReference type="SAM" id="SignalP"/>
    </source>
</evidence>
<dbReference type="PANTHER" id="PTHR42834">
    <property type="entry name" value="ENDONUCLEASE/EXONUCLEASE/PHOSPHATASE FAMILY PROTEIN (AFU_ORTHOLOGUE AFUA_3G09210)"/>
    <property type="match status" value="1"/>
</dbReference>
<proteinExistence type="predicted"/>
<dbReference type="Pfam" id="PF03372">
    <property type="entry name" value="Exo_endo_phos"/>
    <property type="match status" value="1"/>
</dbReference>
<keyword evidence="1" id="KW-0732">Signal</keyword>
<reference evidence="4" key="1">
    <citation type="journal article" date="2014" name="Proc. Natl. Acad. Sci. U.S.A.">
        <title>Extensive sampling of basidiomycete genomes demonstrates inadequacy of the white-rot/brown-rot paradigm for wood decay fungi.</title>
        <authorList>
            <person name="Riley R."/>
            <person name="Salamov A.A."/>
            <person name="Brown D.W."/>
            <person name="Nagy L.G."/>
            <person name="Floudas D."/>
            <person name="Held B.W."/>
            <person name="Levasseur A."/>
            <person name="Lombard V."/>
            <person name="Morin E."/>
            <person name="Otillar R."/>
            <person name="Lindquist E.A."/>
            <person name="Sun H."/>
            <person name="LaButti K.M."/>
            <person name="Schmutz J."/>
            <person name="Jabbour D."/>
            <person name="Luo H."/>
            <person name="Baker S.E."/>
            <person name="Pisabarro A.G."/>
            <person name="Walton J.D."/>
            <person name="Blanchette R.A."/>
            <person name="Henrissat B."/>
            <person name="Martin F."/>
            <person name="Cullen D."/>
            <person name="Hibbett D.S."/>
            <person name="Grigoriev I.V."/>
        </authorList>
    </citation>
    <scope>NUCLEOTIDE SEQUENCE [LARGE SCALE GENOMIC DNA]</scope>
    <source>
        <strain evidence="4">MUCL 33604</strain>
    </source>
</reference>
<dbReference type="InParanoid" id="A0A067QFU6"/>
<feature type="chain" id="PRO_5001647543" description="Endonuclease/exonuclease/phosphatase domain-containing protein" evidence="1">
    <location>
        <begin position="17"/>
        <end position="650"/>
    </location>
</feature>
<protein>
    <recommendedName>
        <fullName evidence="2">Endonuclease/exonuclease/phosphatase domain-containing protein</fullName>
    </recommendedName>
</protein>
<dbReference type="GO" id="GO:0003824">
    <property type="term" value="F:catalytic activity"/>
    <property type="evidence" value="ECO:0007669"/>
    <property type="project" value="InterPro"/>
</dbReference>
<feature type="signal peptide" evidence="1">
    <location>
        <begin position="1"/>
        <end position="16"/>
    </location>
</feature>
<feature type="domain" description="Endonuclease/exonuclease/phosphatase" evidence="2">
    <location>
        <begin position="309"/>
        <end position="608"/>
    </location>
</feature>
<dbReference type="STRING" id="933084.A0A067QFU6"/>
<evidence type="ECO:0000313" key="4">
    <source>
        <dbReference type="Proteomes" id="UP000027265"/>
    </source>
</evidence>